<protein>
    <recommendedName>
        <fullName evidence="4">YfhO family protein</fullName>
    </recommendedName>
</protein>
<keyword evidence="1" id="KW-1133">Transmembrane helix</keyword>
<evidence type="ECO:0000313" key="3">
    <source>
        <dbReference type="Proteomes" id="UP001239462"/>
    </source>
</evidence>
<feature type="transmembrane region" description="Helical" evidence="1">
    <location>
        <begin position="433"/>
        <end position="454"/>
    </location>
</feature>
<dbReference type="EMBL" id="JASZZN010000003">
    <property type="protein sequence ID" value="MDM4014855.1"/>
    <property type="molecule type" value="Genomic_DNA"/>
</dbReference>
<name>A0ABT7PED9_9BACT</name>
<feature type="transmembrane region" description="Helical" evidence="1">
    <location>
        <begin position="5"/>
        <end position="23"/>
    </location>
</feature>
<feature type="transmembrane region" description="Helical" evidence="1">
    <location>
        <begin position="521"/>
        <end position="541"/>
    </location>
</feature>
<feature type="transmembrane region" description="Helical" evidence="1">
    <location>
        <begin position="239"/>
        <end position="260"/>
    </location>
</feature>
<evidence type="ECO:0000256" key="1">
    <source>
        <dbReference type="SAM" id="Phobius"/>
    </source>
</evidence>
<evidence type="ECO:0008006" key="4">
    <source>
        <dbReference type="Google" id="ProtNLM"/>
    </source>
</evidence>
<feature type="transmembrane region" description="Helical" evidence="1">
    <location>
        <begin position="479"/>
        <end position="500"/>
    </location>
</feature>
<reference evidence="2 3" key="1">
    <citation type="submission" date="2023-06" db="EMBL/GenBank/DDBJ databases">
        <title>Roseiconus lacunae JC819 isolated from Gulf of Mannar region, Tamil Nadu.</title>
        <authorList>
            <person name="Pk S."/>
            <person name="Ch S."/>
            <person name="Ch V.R."/>
        </authorList>
    </citation>
    <scope>NUCLEOTIDE SEQUENCE [LARGE SCALE GENOMIC DNA]</scope>
    <source>
        <strain evidence="2 3">JC819</strain>
    </source>
</reference>
<keyword evidence="1" id="KW-0472">Membrane</keyword>
<feature type="transmembrane region" description="Helical" evidence="1">
    <location>
        <begin position="819"/>
        <end position="840"/>
    </location>
</feature>
<feature type="transmembrane region" description="Helical" evidence="1">
    <location>
        <begin position="173"/>
        <end position="192"/>
    </location>
</feature>
<comment type="caution">
    <text evidence="2">The sequence shown here is derived from an EMBL/GenBank/DDBJ whole genome shotgun (WGS) entry which is preliminary data.</text>
</comment>
<evidence type="ECO:0000313" key="2">
    <source>
        <dbReference type="EMBL" id="MDM4014855.1"/>
    </source>
</evidence>
<organism evidence="2 3">
    <name type="scientific">Roseiconus lacunae</name>
    <dbReference type="NCBI Taxonomy" id="2605694"/>
    <lineage>
        <taxon>Bacteria</taxon>
        <taxon>Pseudomonadati</taxon>
        <taxon>Planctomycetota</taxon>
        <taxon>Planctomycetia</taxon>
        <taxon>Pirellulales</taxon>
        <taxon>Pirellulaceae</taxon>
        <taxon>Roseiconus</taxon>
    </lineage>
</organism>
<feature type="transmembrane region" description="Helical" evidence="1">
    <location>
        <begin position="198"/>
        <end position="218"/>
    </location>
</feature>
<feature type="transmembrane region" description="Helical" evidence="1">
    <location>
        <begin position="144"/>
        <end position="161"/>
    </location>
</feature>
<feature type="transmembrane region" description="Helical" evidence="1">
    <location>
        <begin position="317"/>
        <end position="335"/>
    </location>
</feature>
<keyword evidence="3" id="KW-1185">Reference proteome</keyword>
<feature type="transmembrane region" description="Helical" evidence="1">
    <location>
        <begin position="119"/>
        <end position="138"/>
    </location>
</feature>
<keyword evidence="1" id="KW-0812">Transmembrane</keyword>
<sequence length="848" mass="94901">MKSRIVGFGFVGIVILATVFPLLSGRRIAFRDASHFYLPLYDYVAQRTQSEWMPLWNPLDQTGLPLIGESSTAVLYPVRYAIYALPLSAELSLNLYLVFHLLLAGAGAAWLGRRYGLSGLGIVTAAIAYPVSGSVLSLCCNPPFLVGAAYLPFALSALLGRNHESTHRPSSPFIAGLFDVSLGGVSMAMMVLGGDPQSALHCVLVVIAAAVASTYQRWRQPEVDSFHVQWRSHLWHRSLVITSSSVIAILLAAPQVAASIDWSRQSDRTSQSHQRNDIYDFSIAPWHIVETLSPRPFGHPFPINRRISKLIPGDGRMWTPTIYAGVLVGVSLLFYRRRESGRRADFFGWLVVCSFLLCMGHFGLIWLVQQVPGVFPDADSSIGGLYWVLNQTVPGYDSFRYPAKWLPMFSIGAAMIAGRWLTTKPNAREQTQLLALAGLFLILAAIVHVVRTYWDHNLLSHRTPVPRDEYWGPLNLPQAFSLMRASFLWSMLMLITVFAIRRWQQRNDAKTPSDSRWSKRAGALLVTVLAIDCFVSGHGLLPTVSIRQERSIANRIAPETFRATRTLRTQNGAWPERWRRSDSPDRPLQVAASERVAWFGRWHLAEQQAVLNSMVSIRSRAWADFWNEVTRAEATMPPTQRAELWKSIRRWLGVDMVSHVDGTKAVASDGMAFAHVERRKINDAAFARVTPQWKPATNMRAIIESLSQSVVPDIPFVAIGDSKRNTEEDVVSREPERSIECRLSQRARDRFAVHSESGCLLVRSVFQDGNWQAELKPAGEGSPRLTPVLPSSFLNQAVFVPAGDWEVTFEYRPWWKLPAIYAAVAGIVIVVTLPLIATVLRMRRLGDC</sequence>
<feature type="transmembrane region" description="Helical" evidence="1">
    <location>
        <begin position="347"/>
        <end position="368"/>
    </location>
</feature>
<accession>A0ABT7PED9</accession>
<dbReference type="Proteomes" id="UP001239462">
    <property type="component" value="Unassembled WGS sequence"/>
</dbReference>
<dbReference type="RefSeq" id="WP_289162477.1">
    <property type="nucleotide sequence ID" value="NZ_JASZZN010000003.1"/>
</dbReference>
<gene>
    <name evidence="2" type="ORF">QTN89_05390</name>
</gene>
<proteinExistence type="predicted"/>
<feature type="transmembrane region" description="Helical" evidence="1">
    <location>
        <begin position="405"/>
        <end position="421"/>
    </location>
</feature>